<name>A0A1C4CA73_BACCE</name>
<dbReference type="RefSeq" id="WP_073518410.1">
    <property type="nucleotide sequence ID" value="NZ_MPOM01000003.1"/>
</dbReference>
<evidence type="ECO:0000313" key="4">
    <source>
        <dbReference type="Proteomes" id="UP000186535"/>
    </source>
</evidence>
<gene>
    <name evidence="3" type="ORF">BJR07_22975</name>
</gene>
<proteinExistence type="predicted"/>
<dbReference type="Pfam" id="PF04233">
    <property type="entry name" value="Phage_Mu_F"/>
    <property type="match status" value="1"/>
</dbReference>
<evidence type="ECO:0000259" key="2">
    <source>
        <dbReference type="Pfam" id="PF04233"/>
    </source>
</evidence>
<reference evidence="3 4" key="1">
    <citation type="submission" date="2016-11" db="EMBL/GenBank/DDBJ databases">
        <title>Identification of Bacillus cereus isolated from egg-white.</title>
        <authorList>
            <person name="Soni A."/>
            <person name="Oey I."/>
            <person name="Silcock P."/>
            <person name="Bremer P."/>
        </authorList>
    </citation>
    <scope>NUCLEOTIDE SEQUENCE [LARGE SCALE GENOMIC DNA]</scope>
    <source>
        <strain evidence="3 4">NZAS03</strain>
    </source>
</reference>
<organism evidence="3 4">
    <name type="scientific">Bacillus cereus</name>
    <dbReference type="NCBI Taxonomy" id="1396"/>
    <lineage>
        <taxon>Bacteria</taxon>
        <taxon>Bacillati</taxon>
        <taxon>Bacillota</taxon>
        <taxon>Bacilli</taxon>
        <taxon>Bacillales</taxon>
        <taxon>Bacillaceae</taxon>
        <taxon>Bacillus</taxon>
        <taxon>Bacillus cereus group</taxon>
    </lineage>
</organism>
<feature type="compositionally biased region" description="Basic and acidic residues" evidence="1">
    <location>
        <begin position="322"/>
        <end position="333"/>
    </location>
</feature>
<dbReference type="EMBL" id="MPON01000010">
    <property type="protein sequence ID" value="OKA34387.1"/>
    <property type="molecule type" value="Genomic_DNA"/>
</dbReference>
<accession>A0A1C4CA73</accession>
<dbReference type="NCBIfam" id="TIGR01641">
    <property type="entry name" value="phageSPP1_gp7"/>
    <property type="match status" value="1"/>
</dbReference>
<evidence type="ECO:0000256" key="1">
    <source>
        <dbReference type="SAM" id="MobiDB-lite"/>
    </source>
</evidence>
<protein>
    <recommendedName>
        <fullName evidence="2">Phage head morphogenesis domain-containing protein</fullName>
    </recommendedName>
</protein>
<dbReference type="AlphaFoldDB" id="A0A1C4CA73"/>
<sequence>MNHEELKKLQKIAIEQQKKLIHFKDERIRVLLEVYAEFLQDIHKELSYLYTRTSLGSPEDKWDWDEIRRGKDLEAILRQMEMSIDRMNGEATGIITNSIKTVGVVDYAFASYITAAHIQGYIVVPPVIPERAIKTLLEKDWGHGHFSDNLWGQTENFKEHLRTTLVNSMQRGESFRTTTVKLQKRIGQEAYKSERLVRSEIITASNEAKKEYMTDFDKRSKELDMDLLKAMKVLETLDNKTCEKCREIDGKEFSVEEAKSVPAIGHPRCRRTFVAVIRGFDNSNRQRAARSTSTGKTYRTDAKNYEEYAKEQGLDSATDYSKQYKKEKKQESE</sequence>
<feature type="domain" description="Phage head morphogenesis" evidence="2">
    <location>
        <begin position="160"/>
        <end position="271"/>
    </location>
</feature>
<evidence type="ECO:0000313" key="3">
    <source>
        <dbReference type="EMBL" id="OKA34387.1"/>
    </source>
</evidence>
<dbReference type="Proteomes" id="UP000186535">
    <property type="component" value="Unassembled WGS sequence"/>
</dbReference>
<feature type="region of interest" description="Disordered" evidence="1">
    <location>
        <begin position="309"/>
        <end position="333"/>
    </location>
</feature>
<dbReference type="InterPro" id="IPR006528">
    <property type="entry name" value="Phage_head_morphogenesis_dom"/>
</dbReference>
<comment type="caution">
    <text evidence="3">The sequence shown here is derived from an EMBL/GenBank/DDBJ whole genome shotgun (WGS) entry which is preliminary data.</text>
</comment>